<comment type="caution">
    <text evidence="1">The sequence shown here is derived from an EMBL/GenBank/DDBJ whole genome shotgun (WGS) entry which is preliminary data.</text>
</comment>
<dbReference type="EMBL" id="JASBWV010000008">
    <property type="protein sequence ID" value="KAJ9125026.1"/>
    <property type="molecule type" value="Genomic_DNA"/>
</dbReference>
<gene>
    <name evidence="1" type="ORF">QFC24_002960</name>
</gene>
<sequence>MKSSQSANLQKPLLTRIWSTFSEFATSTMSFAISDNTLGQDINSISNPQSSVFSLGDDVFASAESLDNSPLDLEKQQQHHLRQFLYYQGLALQRQQEQQRALGFTGDFSDTDNFFINSQPSPDTFSSGAGSVEEQLHDFVSCENYSDSTVSAPSTPPDLLGINIPSLAAIDFNPNDLISSPPALSNTPNFTHSISSAPMSRIPVSPLNDSSNVPQYEQEQNSGLQSKQVGRDLYDRQMRVPQDLGAAYPMYRHEGIQSQPSMYQATPNQMYMARNRSSSIAAPYLNTYAPPMPTVYISNVQPSLYQQSFMPSSVQSSTMYDGRLMLPMDGGNHQRTFSLPNNNVSMQYGNPILSLPAYQRAQMANMQEDNVNIVAAEHPSILDSQGLGLYNNDSGLENGKSASSKADLGVQRKSTTSHRSKPYDRAGSSSRSSLSGITTKSSSMTMTPAQQSPKAGPSSAMAEHSDTSAASTPGRTIVLDDLKELPAGMVRNPHGGGRGYIPGETPVDPKKKHMCGICGRGFARLYNLKVR</sequence>
<evidence type="ECO:0000313" key="1">
    <source>
        <dbReference type="EMBL" id="KAJ9125026.1"/>
    </source>
</evidence>
<accession>A0ACC2XNU4</accession>
<protein>
    <submittedName>
        <fullName evidence="1">Uncharacterized protein</fullName>
    </submittedName>
</protein>
<evidence type="ECO:0000313" key="2">
    <source>
        <dbReference type="Proteomes" id="UP001234202"/>
    </source>
</evidence>
<reference evidence="1" key="1">
    <citation type="submission" date="2023-04" db="EMBL/GenBank/DDBJ databases">
        <title>Draft Genome sequencing of Naganishia species isolated from polar environments using Oxford Nanopore Technology.</title>
        <authorList>
            <person name="Leo P."/>
            <person name="Venkateswaran K."/>
        </authorList>
    </citation>
    <scope>NUCLEOTIDE SEQUENCE</scope>
    <source>
        <strain evidence="1">DBVPG 5303</strain>
    </source>
</reference>
<organism evidence="1 2">
    <name type="scientific">Naganishia onofrii</name>
    <dbReference type="NCBI Taxonomy" id="1851511"/>
    <lineage>
        <taxon>Eukaryota</taxon>
        <taxon>Fungi</taxon>
        <taxon>Dikarya</taxon>
        <taxon>Basidiomycota</taxon>
        <taxon>Agaricomycotina</taxon>
        <taxon>Tremellomycetes</taxon>
        <taxon>Filobasidiales</taxon>
        <taxon>Filobasidiaceae</taxon>
        <taxon>Naganishia</taxon>
    </lineage>
</organism>
<dbReference type="Proteomes" id="UP001234202">
    <property type="component" value="Unassembled WGS sequence"/>
</dbReference>
<keyword evidence="2" id="KW-1185">Reference proteome</keyword>
<name>A0ACC2XNU4_9TREE</name>
<proteinExistence type="predicted"/>